<keyword evidence="2" id="KW-1185">Reference proteome</keyword>
<gene>
    <name evidence="1" type="ORF">ACFSR3_00265</name>
</gene>
<accession>A0ABW5NR08</accession>
<dbReference type="Proteomes" id="UP001597480">
    <property type="component" value="Unassembled WGS sequence"/>
</dbReference>
<dbReference type="RefSeq" id="WP_379819183.1">
    <property type="nucleotide sequence ID" value="NZ_JBHUMD010000001.1"/>
</dbReference>
<dbReference type="EMBL" id="JBHUMD010000001">
    <property type="protein sequence ID" value="MFD2600473.1"/>
    <property type="molecule type" value="Genomic_DNA"/>
</dbReference>
<reference evidence="2" key="1">
    <citation type="journal article" date="2019" name="Int. J. Syst. Evol. Microbiol.">
        <title>The Global Catalogue of Microorganisms (GCM) 10K type strain sequencing project: providing services to taxonomists for standard genome sequencing and annotation.</title>
        <authorList>
            <consortium name="The Broad Institute Genomics Platform"/>
            <consortium name="The Broad Institute Genome Sequencing Center for Infectious Disease"/>
            <person name="Wu L."/>
            <person name="Ma J."/>
        </authorList>
    </citation>
    <scope>NUCLEOTIDE SEQUENCE [LARGE SCALE GENOMIC DNA]</scope>
    <source>
        <strain evidence="2">KCTC 42107</strain>
    </source>
</reference>
<name>A0ABW5NR08_9FLAO</name>
<sequence length="93" mass="11321">MFRSDKPSLRYEYSWSDTDKAKIFKNVCDDDVIDRNNGYQMLDFMKRFFQMSGLFSLDSFHRLENLIKKHMPEKCITRGEMNIWLGKNWNKRI</sequence>
<proteinExistence type="predicted"/>
<protein>
    <submittedName>
        <fullName evidence="1">Uncharacterized protein</fullName>
    </submittedName>
</protein>
<evidence type="ECO:0000313" key="2">
    <source>
        <dbReference type="Proteomes" id="UP001597480"/>
    </source>
</evidence>
<evidence type="ECO:0000313" key="1">
    <source>
        <dbReference type="EMBL" id="MFD2600473.1"/>
    </source>
</evidence>
<comment type="caution">
    <text evidence="1">The sequence shown here is derived from an EMBL/GenBank/DDBJ whole genome shotgun (WGS) entry which is preliminary data.</text>
</comment>
<organism evidence="1 2">
    <name type="scientific">Flavobacterium suzhouense</name>
    <dbReference type="NCBI Taxonomy" id="1529638"/>
    <lineage>
        <taxon>Bacteria</taxon>
        <taxon>Pseudomonadati</taxon>
        <taxon>Bacteroidota</taxon>
        <taxon>Flavobacteriia</taxon>
        <taxon>Flavobacteriales</taxon>
        <taxon>Flavobacteriaceae</taxon>
        <taxon>Flavobacterium</taxon>
    </lineage>
</organism>